<dbReference type="AlphaFoldDB" id="A0AAD3S6K1"/>
<organism evidence="2 3">
    <name type="scientific">Nepenthes gracilis</name>
    <name type="common">Slender pitcher plant</name>
    <dbReference type="NCBI Taxonomy" id="150966"/>
    <lineage>
        <taxon>Eukaryota</taxon>
        <taxon>Viridiplantae</taxon>
        <taxon>Streptophyta</taxon>
        <taxon>Embryophyta</taxon>
        <taxon>Tracheophyta</taxon>
        <taxon>Spermatophyta</taxon>
        <taxon>Magnoliopsida</taxon>
        <taxon>eudicotyledons</taxon>
        <taxon>Gunneridae</taxon>
        <taxon>Pentapetalae</taxon>
        <taxon>Caryophyllales</taxon>
        <taxon>Nepenthaceae</taxon>
        <taxon>Nepenthes</taxon>
    </lineage>
</organism>
<dbReference type="InterPro" id="IPR006461">
    <property type="entry name" value="PLAC_motif_containing"/>
</dbReference>
<keyword evidence="3" id="KW-1185">Reference proteome</keyword>
<protein>
    <submittedName>
        <fullName evidence="2">Uncharacterized protein</fullName>
    </submittedName>
</protein>
<evidence type="ECO:0000256" key="1">
    <source>
        <dbReference type="SAM" id="Phobius"/>
    </source>
</evidence>
<sequence>MFCVSSINRLVIESLQLAYAPNQKHKKEEERQGYIKLGNVMNVISKIMLCFLPAMIRTTPWIRMASMWHEIGSPVSWVSELMEDLVEEGKLVGGCGAAMGEEERLLEGIPTLDFDMLCSTAAMQSQGKWRLSENDGGEEGGEFAGVFRMWEGEVLDCFDDHRIFIESACCPCYRFGKNMRRAGFGSCLLQGTVYLILAISALVNCIAFTVTRRYHFLYLGVAISISLGIYLGFLRTKIKKKFNIRGNDGPLDDCVYHLICPCCTICQESRTLKMNNVQDGTWHGRGDTICIGSFIDGKKTLFGLQLPPSPILTKPDNPHELQRRSDFSNQC</sequence>
<dbReference type="PANTHER" id="PTHR15907">
    <property type="entry name" value="DUF614 FAMILY PROTEIN-RELATED"/>
    <property type="match status" value="1"/>
</dbReference>
<gene>
    <name evidence="2" type="ORF">Nepgr_007220</name>
</gene>
<dbReference type="Pfam" id="PF04749">
    <property type="entry name" value="PLAC8"/>
    <property type="match status" value="1"/>
</dbReference>
<accession>A0AAD3S6K1</accession>
<feature type="transmembrane region" description="Helical" evidence="1">
    <location>
        <begin position="216"/>
        <end position="234"/>
    </location>
</feature>
<reference evidence="2" key="1">
    <citation type="submission" date="2023-05" db="EMBL/GenBank/DDBJ databases">
        <title>Nepenthes gracilis genome sequencing.</title>
        <authorList>
            <person name="Fukushima K."/>
        </authorList>
    </citation>
    <scope>NUCLEOTIDE SEQUENCE</scope>
    <source>
        <strain evidence="2">SING2019-196</strain>
    </source>
</reference>
<dbReference type="EMBL" id="BSYO01000005">
    <property type="protein sequence ID" value="GMH05380.1"/>
    <property type="molecule type" value="Genomic_DNA"/>
</dbReference>
<name>A0AAD3S6K1_NEPGR</name>
<keyword evidence="1" id="KW-0472">Membrane</keyword>
<evidence type="ECO:0000313" key="3">
    <source>
        <dbReference type="Proteomes" id="UP001279734"/>
    </source>
</evidence>
<keyword evidence="1" id="KW-0812">Transmembrane</keyword>
<evidence type="ECO:0000313" key="2">
    <source>
        <dbReference type="EMBL" id="GMH05380.1"/>
    </source>
</evidence>
<comment type="caution">
    <text evidence="2">The sequence shown here is derived from an EMBL/GenBank/DDBJ whole genome shotgun (WGS) entry which is preliminary data.</text>
</comment>
<keyword evidence="1" id="KW-1133">Transmembrane helix</keyword>
<proteinExistence type="predicted"/>
<dbReference type="NCBIfam" id="TIGR01571">
    <property type="entry name" value="A_thal_Cys_rich"/>
    <property type="match status" value="1"/>
</dbReference>
<feature type="transmembrane region" description="Helical" evidence="1">
    <location>
        <begin position="187"/>
        <end position="210"/>
    </location>
</feature>
<dbReference type="Proteomes" id="UP001279734">
    <property type="component" value="Unassembled WGS sequence"/>
</dbReference>